<evidence type="ECO:0000256" key="12">
    <source>
        <dbReference type="HAMAP-Rule" id="MF_00303"/>
    </source>
</evidence>
<dbReference type="EMBL" id="RCZG01000001">
    <property type="protein sequence ID" value="TPG37276.1"/>
    <property type="molecule type" value="Genomic_DNA"/>
</dbReference>
<dbReference type="Proteomes" id="UP000320095">
    <property type="component" value="Unassembled WGS sequence"/>
</dbReference>
<dbReference type="Pfam" id="PF05697">
    <property type="entry name" value="Trigger_N"/>
    <property type="match status" value="1"/>
</dbReference>
<dbReference type="PANTHER" id="PTHR30560:SF3">
    <property type="entry name" value="TRIGGER FACTOR-LIKE PROTEIN TIG, CHLOROPLASTIC"/>
    <property type="match status" value="1"/>
</dbReference>
<dbReference type="GO" id="GO:0043335">
    <property type="term" value="P:protein unfolding"/>
    <property type="evidence" value="ECO:0007669"/>
    <property type="project" value="TreeGrafter"/>
</dbReference>
<dbReference type="PANTHER" id="PTHR30560">
    <property type="entry name" value="TRIGGER FACTOR CHAPERONE AND PEPTIDYL-PROLYL CIS/TRANS ISOMERASE"/>
    <property type="match status" value="1"/>
</dbReference>
<sequence>MGAEGRRFKSCHPDRTNDTRRRRHRYARSNAVKSTVEKLSPTRVRINVEVPFTELQPDFDQAFKELAKTIRMPGFRPGKVPVKLLESRIDKQAMLDQVVGEAVPARYSEAVASADVQPLGQPEIEVTSKEYGGDLTFTAEVDVRPEIDLPDLSTLAFTVDAIEVSDDEVDAELQNLRARFGTLTGVERAAEDGDFVSIDLSATVDGEDVPEAKTEGLSHEVGSGQLIEGLDDAIKGLKAGERKVFTTKLVAGEHADDDAEVTVAVVSVKERELPEPDDEFAQLASEFDTIDELKESLVDQVRQTKRVGQAEQIRDKALETLLEQVEVALPEAIVQAQVDDTIHNAIHGLDHDEAKFEEALVAEGSTREEFDADNRSNAEKAIKTQLLMDAIADQLDIQVGQNDLTERLVLMSRQYGIEPQQLLQVLQQNNQLPTMFADVRRGLTIAAVVHGATVTDSEGNDVDTTEFFGPSTPLEAATDEGEDAEDDHVEEAIEEAIEEIDDEAEAAEAK</sequence>
<reference evidence="17 18" key="1">
    <citation type="journal article" date="2019" name="Environ. Microbiol.">
        <title>Species interactions and distinct microbial communities in high Arctic permafrost affected cryosols are associated with the CH4 and CO2 gas fluxes.</title>
        <authorList>
            <person name="Altshuler I."/>
            <person name="Hamel J."/>
            <person name="Turney S."/>
            <person name="Magnuson E."/>
            <person name="Levesque R."/>
            <person name="Greer C."/>
            <person name="Whyte L.G."/>
        </authorList>
    </citation>
    <scope>NUCLEOTIDE SEQUENCE [LARGE SCALE GENOMIC DNA]</scope>
    <source>
        <strain evidence="17 18">S5.20</strain>
    </source>
</reference>
<dbReference type="FunFam" id="3.10.50.40:FF:000019">
    <property type="entry name" value="Trigger factor"/>
    <property type="match status" value="1"/>
</dbReference>
<comment type="similarity">
    <text evidence="2 12 14">Belongs to the FKBP-type PPIase family. Tig subfamily.</text>
</comment>
<dbReference type="SUPFAM" id="SSF109998">
    <property type="entry name" value="Triger factor/SurA peptide-binding domain-like"/>
    <property type="match status" value="1"/>
</dbReference>
<comment type="caution">
    <text evidence="17">The sequence shown here is derived from an EMBL/GenBank/DDBJ whole genome shotgun (WGS) entry which is preliminary data.</text>
</comment>
<proteinExistence type="inferred from homology"/>
<dbReference type="GO" id="GO:0015031">
    <property type="term" value="P:protein transport"/>
    <property type="evidence" value="ECO:0007669"/>
    <property type="project" value="UniProtKB-UniRule"/>
</dbReference>
<dbReference type="InterPro" id="IPR001179">
    <property type="entry name" value="PPIase_FKBP_dom"/>
</dbReference>
<evidence type="ECO:0000313" key="17">
    <source>
        <dbReference type="EMBL" id="TPG37276.1"/>
    </source>
</evidence>
<dbReference type="GO" id="GO:0003755">
    <property type="term" value="F:peptidyl-prolyl cis-trans isomerase activity"/>
    <property type="evidence" value="ECO:0007669"/>
    <property type="project" value="UniProtKB-UniRule"/>
</dbReference>
<dbReference type="NCBIfam" id="TIGR00115">
    <property type="entry name" value="tig"/>
    <property type="match status" value="1"/>
</dbReference>
<dbReference type="Pfam" id="PF05698">
    <property type="entry name" value="Trigger_C"/>
    <property type="match status" value="1"/>
</dbReference>
<dbReference type="InterPro" id="IPR037041">
    <property type="entry name" value="Trigger_fac_C_sf"/>
</dbReference>
<dbReference type="Gene3D" id="3.30.70.1050">
    <property type="entry name" value="Trigger factor ribosome-binding domain"/>
    <property type="match status" value="1"/>
</dbReference>
<evidence type="ECO:0000256" key="2">
    <source>
        <dbReference type="ARBA" id="ARBA00005464"/>
    </source>
</evidence>
<dbReference type="InterPro" id="IPR027304">
    <property type="entry name" value="Trigger_fact/SurA_dom_sf"/>
</dbReference>
<evidence type="ECO:0000256" key="15">
    <source>
        <dbReference type="SAM" id="MobiDB-lite"/>
    </source>
</evidence>
<evidence type="ECO:0000313" key="18">
    <source>
        <dbReference type="Proteomes" id="UP000320095"/>
    </source>
</evidence>
<dbReference type="InterPro" id="IPR046357">
    <property type="entry name" value="PPIase_dom_sf"/>
</dbReference>
<comment type="domain">
    <text evidence="12">Consists of 3 domains; the N-terminus binds the ribosome, the middle domain has PPIase activity, while the C-terminus has intrinsic chaperone activity on its own.</text>
</comment>
<dbReference type="InterPro" id="IPR008880">
    <property type="entry name" value="Trigger_fac_C"/>
</dbReference>
<evidence type="ECO:0000256" key="9">
    <source>
        <dbReference type="ARBA" id="ARBA00023235"/>
    </source>
</evidence>
<dbReference type="InterPro" id="IPR008881">
    <property type="entry name" value="Trigger_fac_ribosome-bd_bac"/>
</dbReference>
<dbReference type="GO" id="GO:0044183">
    <property type="term" value="F:protein folding chaperone"/>
    <property type="evidence" value="ECO:0007669"/>
    <property type="project" value="TreeGrafter"/>
</dbReference>
<dbReference type="Pfam" id="PF00254">
    <property type="entry name" value="FKBP_C"/>
    <property type="match status" value="1"/>
</dbReference>
<dbReference type="Gene3D" id="3.10.50.40">
    <property type="match status" value="1"/>
</dbReference>
<dbReference type="SUPFAM" id="SSF54534">
    <property type="entry name" value="FKBP-like"/>
    <property type="match status" value="1"/>
</dbReference>
<comment type="function">
    <text evidence="12">Involved in protein export. Acts as a chaperone by maintaining the newly synthesized protein in an open conformation. Functions as a peptidyl-prolyl cis-trans isomerase.</text>
</comment>
<keyword evidence="7 12" id="KW-0697">Rotamase</keyword>
<gene>
    <name evidence="12" type="primary">tig</name>
    <name evidence="17" type="ORF">EAH80_05565</name>
</gene>
<dbReference type="EC" id="5.2.1.8" evidence="3 12"/>
<feature type="compositionally biased region" description="Acidic residues" evidence="15">
    <location>
        <begin position="477"/>
        <end position="487"/>
    </location>
</feature>
<dbReference type="GO" id="GO:0043022">
    <property type="term" value="F:ribosome binding"/>
    <property type="evidence" value="ECO:0007669"/>
    <property type="project" value="TreeGrafter"/>
</dbReference>
<organism evidence="17 18">
    <name type="scientific">Mycolicibacterium hodleri</name>
    <dbReference type="NCBI Taxonomy" id="49897"/>
    <lineage>
        <taxon>Bacteria</taxon>
        <taxon>Bacillati</taxon>
        <taxon>Actinomycetota</taxon>
        <taxon>Actinomycetes</taxon>
        <taxon>Mycobacteriales</taxon>
        <taxon>Mycobacteriaceae</taxon>
        <taxon>Mycolicibacterium</taxon>
    </lineage>
</organism>
<dbReference type="HAMAP" id="MF_00303">
    <property type="entry name" value="Trigger_factor_Tig"/>
    <property type="match status" value="1"/>
</dbReference>
<evidence type="ECO:0000256" key="8">
    <source>
        <dbReference type="ARBA" id="ARBA00023186"/>
    </source>
</evidence>
<protein>
    <recommendedName>
        <fullName evidence="4 12">Trigger factor</fullName>
        <shortName evidence="12">TF</shortName>
        <ecNumber evidence="3 12">5.2.1.8</ecNumber>
    </recommendedName>
    <alternativeName>
        <fullName evidence="11 12">PPIase</fullName>
    </alternativeName>
</protein>
<dbReference type="Gene3D" id="1.10.3120.10">
    <property type="entry name" value="Trigger factor, C-terminal domain"/>
    <property type="match status" value="1"/>
</dbReference>
<evidence type="ECO:0000256" key="6">
    <source>
        <dbReference type="ARBA" id="ARBA00022618"/>
    </source>
</evidence>
<feature type="domain" description="PPIase FKBP-type" evidence="16">
    <location>
        <begin position="193"/>
        <end position="246"/>
    </location>
</feature>
<evidence type="ECO:0000256" key="11">
    <source>
        <dbReference type="ARBA" id="ARBA00029986"/>
    </source>
</evidence>
<dbReference type="GO" id="GO:0051301">
    <property type="term" value="P:cell division"/>
    <property type="evidence" value="ECO:0007669"/>
    <property type="project" value="UniProtKB-KW"/>
</dbReference>
<comment type="subcellular location">
    <subcellularLocation>
        <location evidence="12">Cytoplasm</location>
    </subcellularLocation>
    <text evidence="12">About half TF is bound to the ribosome near the polypeptide exit tunnel while the other half is free in the cytoplasm.</text>
</comment>
<dbReference type="SUPFAM" id="SSF102735">
    <property type="entry name" value="Trigger factor ribosome-binding domain"/>
    <property type="match status" value="1"/>
</dbReference>
<feature type="region of interest" description="Disordered" evidence="15">
    <location>
        <begin position="1"/>
        <end position="34"/>
    </location>
</feature>
<feature type="region of interest" description="Disordered" evidence="15">
    <location>
        <begin position="457"/>
        <end position="487"/>
    </location>
</feature>
<evidence type="ECO:0000259" key="16">
    <source>
        <dbReference type="PROSITE" id="PS50059"/>
    </source>
</evidence>
<dbReference type="GO" id="GO:0051083">
    <property type="term" value="P:'de novo' cotranslational protein folding"/>
    <property type="evidence" value="ECO:0007669"/>
    <property type="project" value="TreeGrafter"/>
</dbReference>
<keyword evidence="18" id="KW-1185">Reference proteome</keyword>
<evidence type="ECO:0000256" key="5">
    <source>
        <dbReference type="ARBA" id="ARBA00022490"/>
    </source>
</evidence>
<dbReference type="InterPro" id="IPR036611">
    <property type="entry name" value="Trigger_fac_ribosome-bd_sf"/>
</dbReference>
<evidence type="ECO:0000256" key="13">
    <source>
        <dbReference type="PROSITE-ProRule" id="PRU00277"/>
    </source>
</evidence>
<evidence type="ECO:0000256" key="3">
    <source>
        <dbReference type="ARBA" id="ARBA00013194"/>
    </source>
</evidence>
<keyword evidence="5 12" id="KW-0963">Cytoplasm</keyword>
<evidence type="ECO:0000256" key="7">
    <source>
        <dbReference type="ARBA" id="ARBA00023110"/>
    </source>
</evidence>
<dbReference type="GO" id="GO:0005737">
    <property type="term" value="C:cytoplasm"/>
    <property type="evidence" value="ECO:0007669"/>
    <property type="project" value="UniProtKB-SubCell"/>
</dbReference>
<feature type="compositionally biased region" description="Basic and acidic residues" evidence="15">
    <location>
        <begin position="1"/>
        <end position="19"/>
    </location>
</feature>
<dbReference type="AlphaFoldDB" id="A0A502ELC4"/>
<dbReference type="PROSITE" id="PS50059">
    <property type="entry name" value="FKBP_PPIASE"/>
    <property type="match status" value="1"/>
</dbReference>
<dbReference type="InterPro" id="IPR005215">
    <property type="entry name" value="Trig_fac"/>
</dbReference>
<comment type="catalytic activity">
    <reaction evidence="1 12 13">
        <text>[protein]-peptidylproline (omega=180) = [protein]-peptidylproline (omega=0)</text>
        <dbReference type="Rhea" id="RHEA:16237"/>
        <dbReference type="Rhea" id="RHEA-COMP:10747"/>
        <dbReference type="Rhea" id="RHEA-COMP:10748"/>
        <dbReference type="ChEBI" id="CHEBI:83833"/>
        <dbReference type="ChEBI" id="CHEBI:83834"/>
        <dbReference type="EC" id="5.2.1.8"/>
    </reaction>
</comment>
<name>A0A502ELC4_9MYCO</name>
<evidence type="ECO:0000256" key="14">
    <source>
        <dbReference type="RuleBase" id="RU003914"/>
    </source>
</evidence>
<keyword evidence="6 12" id="KW-0132">Cell division</keyword>
<keyword evidence="10 12" id="KW-0131">Cell cycle</keyword>
<evidence type="ECO:0000256" key="4">
    <source>
        <dbReference type="ARBA" id="ARBA00016902"/>
    </source>
</evidence>
<keyword evidence="8 12" id="KW-0143">Chaperone</keyword>
<evidence type="ECO:0000256" key="1">
    <source>
        <dbReference type="ARBA" id="ARBA00000971"/>
    </source>
</evidence>
<keyword evidence="9 12" id="KW-0413">Isomerase</keyword>
<accession>A0A502ELC4</accession>
<evidence type="ECO:0000256" key="10">
    <source>
        <dbReference type="ARBA" id="ARBA00023306"/>
    </source>
</evidence>